<sequence>MVTNQYQRSIRTLQSDNGKEFADKILGTQIMEVVQASLFGMNMPKFYWGEAVKSAAYLINRTPSRKMESLLSVPHLPNLELRVFGCTVYVYIPKVMRVTPQPTQQPFPLLIFAASSAYMIQKRVDRVDSPHKTELTESLEQRSILSRGAERQLLQTQINPLHGSSYNNSNSSHYDVRSKAPPPVAVRSRPRDAEELISEAILLSLQSLPSCRNLEVCMRLHLSGEIVHCATHSLLSKPASKPASKLHHGGLKSKTNKLDKLTICDFEICIFSTKQLEFKVTLGGDGICGGGGWRQRHASLLLHNHASILLCKIRSNLLHRLDLAWKMLDVATTATRIEEAVSRMNKKGARNSEENEDDIFELEENGGVLQQFDIKNAFLNGDLEEEVYMDLPLGAKQKSSRRNEVCQLKKSLYGLKQSPWAWFGRFSSTMKEFGYKQRNSDHTLFIKHKEGKITTLIVYVDDMVLTGDDPEERKALQQFLASKFEMKDLGQLKYFLGIEVSRSKIGICLHRKYVLDLLTETGMLECKPFDTPMVMNHKLREMENQTLTDKGCYQRVHQEEAYCSQKGRFAKLKGIQTQIWAGNQTDRRSTSGYLYEPYQRQSRQEIGRYSAKLKALKSEGENRVLTQAESSRLQNLLSDQWSISRQTWCRLGNRSIKRSRDNITQIKYKGTTFFTPEDIKEAAVSFYSELFTAPVAKRACLGGMGLKKLSPNMAGRLESKKLFGAVMDLKAPGAEGFEVKEVIWRCDGSKELSPEGFTFAFYRKAWIILGNELLQLVNGFLRTGKLAKGIQAPHDALVSHNTDRLAKSMAITKQKCVMPSVISSNQTALIAGRQILEGFMIANEVVHCLKRRDDTGFIFMVMQSMGFGDQLWRRLIRECIWSTKRITFPESGRLRLFLGNLNAHLQYADDTLVSFPNDFMSFIHVKRILMWFELASGLRLNFYKSSSLWIEWMPHASSDLATGQLDRVFQMGERV</sequence>
<evidence type="ECO:0000313" key="3">
    <source>
        <dbReference type="EMBL" id="VFU56808.1"/>
    </source>
</evidence>
<dbReference type="InterPro" id="IPR043502">
    <property type="entry name" value="DNA/RNA_pol_sf"/>
</dbReference>
<evidence type="ECO:0000259" key="2">
    <source>
        <dbReference type="Pfam" id="PF07727"/>
    </source>
</evidence>
<feature type="region of interest" description="Disordered" evidence="1">
    <location>
        <begin position="160"/>
        <end position="186"/>
    </location>
</feature>
<name>A0A6N2MWL7_SALVM</name>
<feature type="domain" description="Reverse transcriptase Ty1/copia-type" evidence="2">
    <location>
        <begin position="366"/>
        <end position="534"/>
    </location>
</feature>
<reference evidence="3" key="1">
    <citation type="submission" date="2019-03" db="EMBL/GenBank/DDBJ databases">
        <authorList>
            <person name="Mank J."/>
            <person name="Almeida P."/>
        </authorList>
    </citation>
    <scope>NUCLEOTIDE SEQUENCE</scope>
    <source>
        <strain evidence="3">78183</strain>
    </source>
</reference>
<dbReference type="AlphaFoldDB" id="A0A6N2MWL7"/>
<dbReference type="PANTHER" id="PTHR43383">
    <property type="entry name" value="NODULIN 6"/>
    <property type="match status" value="1"/>
</dbReference>
<gene>
    <name evidence="3" type="ORF">SVIM_LOCUS409427</name>
</gene>
<protein>
    <recommendedName>
        <fullName evidence="2">Reverse transcriptase Ty1/copia-type domain-containing protein</fullName>
    </recommendedName>
</protein>
<dbReference type="Pfam" id="PF07727">
    <property type="entry name" value="RVT_2"/>
    <property type="match status" value="1"/>
</dbReference>
<dbReference type="InterPro" id="IPR013103">
    <property type="entry name" value="RVT_2"/>
</dbReference>
<proteinExistence type="predicted"/>
<dbReference type="EMBL" id="CAADRP010001929">
    <property type="protein sequence ID" value="VFU56808.1"/>
    <property type="molecule type" value="Genomic_DNA"/>
</dbReference>
<accession>A0A6N2MWL7</accession>
<organism evidence="3">
    <name type="scientific">Salix viminalis</name>
    <name type="common">Common osier</name>
    <name type="synonym">Basket willow</name>
    <dbReference type="NCBI Taxonomy" id="40686"/>
    <lineage>
        <taxon>Eukaryota</taxon>
        <taxon>Viridiplantae</taxon>
        <taxon>Streptophyta</taxon>
        <taxon>Embryophyta</taxon>
        <taxon>Tracheophyta</taxon>
        <taxon>Spermatophyta</taxon>
        <taxon>Magnoliopsida</taxon>
        <taxon>eudicotyledons</taxon>
        <taxon>Gunneridae</taxon>
        <taxon>Pentapetalae</taxon>
        <taxon>rosids</taxon>
        <taxon>fabids</taxon>
        <taxon>Malpighiales</taxon>
        <taxon>Salicaceae</taxon>
        <taxon>Saliceae</taxon>
        <taxon>Salix</taxon>
    </lineage>
</organism>
<dbReference type="SUPFAM" id="SSF56672">
    <property type="entry name" value="DNA/RNA polymerases"/>
    <property type="match status" value="1"/>
</dbReference>
<evidence type="ECO:0000256" key="1">
    <source>
        <dbReference type="SAM" id="MobiDB-lite"/>
    </source>
</evidence>
<dbReference type="PANTHER" id="PTHR43383:SF2">
    <property type="entry name" value="AMIDOHYDROLASE 2 FAMILY PROTEIN"/>
    <property type="match status" value="1"/>
</dbReference>